<feature type="compositionally biased region" description="Polar residues" evidence="1">
    <location>
        <begin position="172"/>
        <end position="186"/>
    </location>
</feature>
<feature type="compositionally biased region" description="Gly residues" evidence="1">
    <location>
        <begin position="146"/>
        <end position="155"/>
    </location>
</feature>
<evidence type="ECO:0000256" key="1">
    <source>
        <dbReference type="SAM" id="MobiDB-lite"/>
    </source>
</evidence>
<accession>A0A0M0JFT4</accession>
<name>A0A0M0JFT4_9EUKA</name>
<keyword evidence="3" id="KW-1185">Reference proteome</keyword>
<sequence>MAGPFGRLGQEISSLLALPTRPSKLQHFKANSFEDGGPYKTDDPDAIPKSFKNMKKKEQFDGRNAGSAHAAIDVEDDDRQVRARAAEERKQSPKDIVGGPMRGGSSSTVRSHSDGAQREASGGRVTDLEADRRAIYSSAVHQQAGAPGGASGASGQGRKRPTDDAPHGVTHDASSTYLQPTRSFQSRTDDSQSHAAGGGSVKRPKPQSQPPPRSGGADDAIDLGDDDEPGPGGVPPARERRSPAPAPAPASAP</sequence>
<dbReference type="AlphaFoldDB" id="A0A0M0JFT4"/>
<evidence type="ECO:0000313" key="2">
    <source>
        <dbReference type="EMBL" id="KOO25232.1"/>
    </source>
</evidence>
<dbReference type="EMBL" id="JWZX01003002">
    <property type="protein sequence ID" value="KOO25232.1"/>
    <property type="molecule type" value="Genomic_DNA"/>
</dbReference>
<proteinExistence type="predicted"/>
<gene>
    <name evidence="2" type="ORF">Ctob_002686</name>
</gene>
<evidence type="ECO:0000313" key="3">
    <source>
        <dbReference type="Proteomes" id="UP000037460"/>
    </source>
</evidence>
<feature type="compositionally biased region" description="Pro residues" evidence="1">
    <location>
        <begin position="244"/>
        <end position="253"/>
    </location>
</feature>
<feature type="non-terminal residue" evidence="2">
    <location>
        <position position="253"/>
    </location>
</feature>
<dbReference type="Proteomes" id="UP000037460">
    <property type="component" value="Unassembled WGS sequence"/>
</dbReference>
<feature type="compositionally biased region" description="Basic and acidic residues" evidence="1">
    <location>
        <begin position="79"/>
        <end position="93"/>
    </location>
</feature>
<organism evidence="2 3">
    <name type="scientific">Chrysochromulina tobinii</name>
    <dbReference type="NCBI Taxonomy" id="1460289"/>
    <lineage>
        <taxon>Eukaryota</taxon>
        <taxon>Haptista</taxon>
        <taxon>Haptophyta</taxon>
        <taxon>Prymnesiophyceae</taxon>
        <taxon>Prymnesiales</taxon>
        <taxon>Chrysochromulinaceae</taxon>
        <taxon>Chrysochromulina</taxon>
    </lineage>
</organism>
<feature type="region of interest" description="Disordered" evidence="1">
    <location>
        <begin position="27"/>
        <end position="253"/>
    </location>
</feature>
<comment type="caution">
    <text evidence="2">The sequence shown here is derived from an EMBL/GenBank/DDBJ whole genome shotgun (WGS) entry which is preliminary data.</text>
</comment>
<protein>
    <submittedName>
        <fullName evidence="2">Uncharacterized protein</fullName>
    </submittedName>
</protein>
<feature type="compositionally biased region" description="Basic and acidic residues" evidence="1">
    <location>
        <begin position="160"/>
        <end position="170"/>
    </location>
</feature>
<reference evidence="3" key="1">
    <citation type="journal article" date="2015" name="PLoS Genet.">
        <title>Genome Sequence and Transcriptome Analyses of Chrysochromulina tobin: Metabolic Tools for Enhanced Algal Fitness in the Prominent Order Prymnesiales (Haptophyceae).</title>
        <authorList>
            <person name="Hovde B.T."/>
            <person name="Deodato C.R."/>
            <person name="Hunsperger H.M."/>
            <person name="Ryken S.A."/>
            <person name="Yost W."/>
            <person name="Jha R.K."/>
            <person name="Patterson J."/>
            <person name="Monnat R.J. Jr."/>
            <person name="Barlow S.B."/>
            <person name="Starkenburg S.R."/>
            <person name="Cattolico R.A."/>
        </authorList>
    </citation>
    <scope>NUCLEOTIDE SEQUENCE</scope>
    <source>
        <strain evidence="3">CCMP291</strain>
    </source>
</reference>
<feature type="compositionally biased region" description="Acidic residues" evidence="1">
    <location>
        <begin position="219"/>
        <end position="229"/>
    </location>
</feature>